<keyword evidence="6 8" id="KW-0560">Oxidoreductase</keyword>
<evidence type="ECO:0000256" key="2">
    <source>
        <dbReference type="ARBA" id="ARBA00010139"/>
    </source>
</evidence>
<keyword evidence="4" id="KW-0274">FAD</keyword>
<protein>
    <submittedName>
        <fullName evidence="8">FAD-containing monooxygenase EthA</fullName>
        <ecNumber evidence="8">1.14.13.-</ecNumber>
    </submittedName>
</protein>
<keyword evidence="9" id="KW-1185">Reference proteome</keyword>
<keyword evidence="3" id="KW-0285">Flavoprotein</keyword>
<keyword evidence="7 8" id="KW-0503">Monooxygenase</keyword>
<dbReference type="Pfam" id="PF13450">
    <property type="entry name" value="NAD_binding_8"/>
    <property type="match status" value="1"/>
</dbReference>
<dbReference type="GO" id="GO:0050661">
    <property type="term" value="F:NADP binding"/>
    <property type="evidence" value="ECO:0007669"/>
    <property type="project" value="InterPro"/>
</dbReference>
<evidence type="ECO:0000256" key="5">
    <source>
        <dbReference type="ARBA" id="ARBA00022857"/>
    </source>
</evidence>
<accession>A0A110B397</accession>
<dbReference type="GO" id="GO:0004499">
    <property type="term" value="F:N,N-dimethylaniline monooxygenase activity"/>
    <property type="evidence" value="ECO:0007669"/>
    <property type="project" value="InterPro"/>
</dbReference>
<evidence type="ECO:0000256" key="4">
    <source>
        <dbReference type="ARBA" id="ARBA00022827"/>
    </source>
</evidence>
<dbReference type="Gene3D" id="3.50.50.60">
    <property type="entry name" value="FAD/NAD(P)-binding domain"/>
    <property type="match status" value="3"/>
</dbReference>
<dbReference type="EMBL" id="AP017313">
    <property type="protein sequence ID" value="BAU52495.1"/>
    <property type="molecule type" value="Genomic_DNA"/>
</dbReference>
<dbReference type="PANTHER" id="PTHR43872:SF1">
    <property type="entry name" value="MONOOXYGENASE, PUTATIVE (AFU_ORTHOLOGUE AFUA_8G02570)-RELATED"/>
    <property type="match status" value="1"/>
</dbReference>
<sequence>MEPLYFDTIIIGAGISGISAAHYMQTDCPDKTYTILEGRKNIGGTWDLFRYPGIRSDSDMYTFGFAFKPWTNPKAIAPREDIIEYLAETVKEEGIDQHILFEHKLLSASWSSETANWSLAVATPNSVNPQLYTCSFLSLCMGYYSYDSGYTPVFAGYNDFKGPIVHPQKWDETLDYTGKKIVVIGSGATAMTIIPNLAQKAAHVTMLQRSPTYVVALPDIDKIAVWLNNNLPKKTAYKINRFRNILFQRFSYAFSRRFPGLMKKVLRKKLEGRMGEGFDIDRHFAPAYNPWDQRLCLVPNGDLFKAIKSKKASVVTDQVEKFTENGIQLVSGDFLPADIIVTATGLNAALFNNVDFRVDGKQVDFSKKVTYKSLMFDGIPNMTYAFGYTNASWTLKCEMTSRYTCRIINYMSKQGYKQCMPVQNDPDLVLKPFLDFNPGYVLRVLDKLPKMGNRKPWKIEQNYFYDKKMFEKSPLNDGILTYK</sequence>
<evidence type="ECO:0000256" key="6">
    <source>
        <dbReference type="ARBA" id="ARBA00023002"/>
    </source>
</evidence>
<comment type="cofactor">
    <cofactor evidence="1">
        <name>FAD</name>
        <dbReference type="ChEBI" id="CHEBI:57692"/>
    </cofactor>
</comment>
<dbReference type="Proteomes" id="UP000218263">
    <property type="component" value="Chromosome"/>
</dbReference>
<organism evidence="8 9">
    <name type="scientific">Mucilaginibacter gotjawali</name>
    <dbReference type="NCBI Taxonomy" id="1550579"/>
    <lineage>
        <taxon>Bacteria</taxon>
        <taxon>Pseudomonadati</taxon>
        <taxon>Bacteroidota</taxon>
        <taxon>Sphingobacteriia</taxon>
        <taxon>Sphingobacteriales</taxon>
        <taxon>Sphingobacteriaceae</taxon>
        <taxon>Mucilaginibacter</taxon>
    </lineage>
</organism>
<dbReference type="EC" id="1.14.13.-" evidence="8"/>
<name>A0A110B397_9SPHI</name>
<gene>
    <name evidence="8" type="primary">ethA</name>
    <name evidence="8" type="ORF">MgSA37_00656</name>
</gene>
<dbReference type="InterPro" id="IPR051820">
    <property type="entry name" value="FAD-binding_MO"/>
</dbReference>
<comment type="similarity">
    <text evidence="2">Belongs to the FAD-binding monooxygenase family.</text>
</comment>
<proteinExistence type="inferred from homology"/>
<dbReference type="SUPFAM" id="SSF51905">
    <property type="entry name" value="FAD/NAD(P)-binding domain"/>
    <property type="match status" value="1"/>
</dbReference>
<dbReference type="AlphaFoldDB" id="A0A110B397"/>
<evidence type="ECO:0000313" key="9">
    <source>
        <dbReference type="Proteomes" id="UP000218263"/>
    </source>
</evidence>
<evidence type="ECO:0000256" key="3">
    <source>
        <dbReference type="ARBA" id="ARBA00022630"/>
    </source>
</evidence>
<keyword evidence="5" id="KW-0521">NADP</keyword>
<evidence type="ECO:0000256" key="1">
    <source>
        <dbReference type="ARBA" id="ARBA00001974"/>
    </source>
</evidence>
<dbReference type="InterPro" id="IPR020946">
    <property type="entry name" value="Flavin_mOase-like"/>
</dbReference>
<evidence type="ECO:0000313" key="8">
    <source>
        <dbReference type="EMBL" id="BAU52495.1"/>
    </source>
</evidence>
<dbReference type="OrthoDB" id="9778740at2"/>
<evidence type="ECO:0000256" key="7">
    <source>
        <dbReference type="ARBA" id="ARBA00023033"/>
    </source>
</evidence>
<dbReference type="InterPro" id="IPR036188">
    <property type="entry name" value="FAD/NAD-bd_sf"/>
</dbReference>
<reference evidence="8 9" key="1">
    <citation type="submission" date="2015-12" db="EMBL/GenBank/DDBJ databases">
        <title>Genome sequence of Mucilaginibacter gotjawali.</title>
        <authorList>
            <person name="Lee J.S."/>
            <person name="Lee K.C."/>
            <person name="Kim K.K."/>
            <person name="Lee B.W."/>
        </authorList>
    </citation>
    <scope>NUCLEOTIDE SEQUENCE [LARGE SCALE GENOMIC DNA]</scope>
    <source>
        <strain evidence="8 9">SA3-7</strain>
    </source>
</reference>
<dbReference type="RefSeq" id="WP_096349816.1">
    <property type="nucleotide sequence ID" value="NZ_AP017313.1"/>
</dbReference>
<dbReference type="GO" id="GO:0050660">
    <property type="term" value="F:flavin adenine dinucleotide binding"/>
    <property type="evidence" value="ECO:0007669"/>
    <property type="project" value="InterPro"/>
</dbReference>
<dbReference type="PANTHER" id="PTHR43872">
    <property type="entry name" value="MONOOXYGENASE, PUTATIVE (AFU_ORTHOLOGUE AFUA_8G02570)-RELATED"/>
    <property type="match status" value="1"/>
</dbReference>
<dbReference type="FunFam" id="3.50.50.60:FF:000228">
    <property type="entry name" value="FAD-containing monooxygenase EthA"/>
    <property type="match status" value="1"/>
</dbReference>
<dbReference type="KEGG" id="mgot:MgSA37_00656"/>
<dbReference type="Pfam" id="PF00743">
    <property type="entry name" value="FMO-like"/>
    <property type="match status" value="1"/>
</dbReference>